<proteinExistence type="predicted"/>
<protein>
    <submittedName>
        <fullName evidence="1">Uncharacterized protein</fullName>
    </submittedName>
</protein>
<comment type="caution">
    <text evidence="1">The sequence shown here is derived from an EMBL/GenBank/DDBJ whole genome shotgun (WGS) entry which is preliminary data.</text>
</comment>
<dbReference type="RefSeq" id="WP_137668074.1">
    <property type="nucleotide sequence ID" value="NZ_BJCE01000114.1"/>
</dbReference>
<keyword evidence="2" id="KW-1185">Reference proteome</keyword>
<evidence type="ECO:0000313" key="1">
    <source>
        <dbReference type="EMBL" id="GCL38079.1"/>
    </source>
</evidence>
<sequence length="278" mass="31933">MFAKIQNQKALESKSQDNQNITNLGTVNKAKDLLNKFVDSVNVLVKDITTLEVNTIVVSNISGSKFNPWQAYYNIYAISDPNYFTDKQIVLDLQERYINIFLQLEREYIYILLEQELEYKESGKPDGAVIDIYNKRLRYIDENRLNADGKKESKSMLPSPFGDHENNVDNYQKISKILSNDKFVLTLRKVSELKAALDGGDITSDQVDTIYAQTIMQLDGDIITRYHRDLFNLKETDQDIVMKIHNDGVVSGEKQWRETIEFLINFVKNIAGLSSGKI</sequence>
<name>A0A479ZZK9_9CYAN</name>
<dbReference type="AlphaFoldDB" id="A0A479ZZK9"/>
<dbReference type="Proteomes" id="UP000300142">
    <property type="component" value="Unassembled WGS sequence"/>
</dbReference>
<dbReference type="EMBL" id="BJCE01000114">
    <property type="protein sequence ID" value="GCL38079.1"/>
    <property type="molecule type" value="Genomic_DNA"/>
</dbReference>
<reference evidence="2" key="1">
    <citation type="submission" date="2019-02" db="EMBL/GenBank/DDBJ databases">
        <title>Draft genome sequence of Sphaerospermopsis reniformis NIES-1949.</title>
        <authorList>
            <person name="Yamaguchi H."/>
            <person name="Suzuki S."/>
            <person name="Kawachi M."/>
        </authorList>
    </citation>
    <scope>NUCLEOTIDE SEQUENCE [LARGE SCALE GENOMIC DNA]</scope>
    <source>
        <strain evidence="2">NIES-1949</strain>
    </source>
</reference>
<accession>A0A479ZZK9</accession>
<evidence type="ECO:0000313" key="2">
    <source>
        <dbReference type="Proteomes" id="UP000300142"/>
    </source>
</evidence>
<organism evidence="1 2">
    <name type="scientific">Sphaerospermopsis reniformis</name>
    <dbReference type="NCBI Taxonomy" id="531300"/>
    <lineage>
        <taxon>Bacteria</taxon>
        <taxon>Bacillati</taxon>
        <taxon>Cyanobacteriota</taxon>
        <taxon>Cyanophyceae</taxon>
        <taxon>Nostocales</taxon>
        <taxon>Aphanizomenonaceae</taxon>
        <taxon>Sphaerospermopsis</taxon>
    </lineage>
</organism>
<gene>
    <name evidence="1" type="ORF">SR1949_31920</name>
</gene>